<protein>
    <submittedName>
        <fullName evidence="1">Uncharacterized protein</fullName>
    </submittedName>
</protein>
<reference evidence="1" key="1">
    <citation type="journal article" date="2019" name="bioRxiv">
        <title>The Genome of the Zebra Mussel, Dreissena polymorpha: A Resource for Invasive Species Research.</title>
        <authorList>
            <person name="McCartney M.A."/>
            <person name="Auch B."/>
            <person name="Kono T."/>
            <person name="Mallez S."/>
            <person name="Zhang Y."/>
            <person name="Obille A."/>
            <person name="Becker A."/>
            <person name="Abrahante J.E."/>
            <person name="Garbe J."/>
            <person name="Badalamenti J.P."/>
            <person name="Herman A."/>
            <person name="Mangelson H."/>
            <person name="Liachko I."/>
            <person name="Sullivan S."/>
            <person name="Sone E.D."/>
            <person name="Koren S."/>
            <person name="Silverstein K.A.T."/>
            <person name="Beckman K.B."/>
            <person name="Gohl D.M."/>
        </authorList>
    </citation>
    <scope>NUCLEOTIDE SEQUENCE</scope>
    <source>
        <strain evidence="1">Duluth1</strain>
        <tissue evidence="1">Whole animal</tissue>
    </source>
</reference>
<dbReference type="Proteomes" id="UP000828390">
    <property type="component" value="Unassembled WGS sequence"/>
</dbReference>
<sequence>MSGLFSHSSDVVCCHFRIETGRYVGEAPEQRLCKLCNTASVEDEMHFVLKCPLYQDKRLCYLSEILTSDEFMNMRDCDKFVNLVKYHPRRLA</sequence>
<dbReference type="EMBL" id="JAIWYP010000012">
    <property type="protein sequence ID" value="KAH3723808.1"/>
    <property type="molecule type" value="Genomic_DNA"/>
</dbReference>
<organism evidence="1 2">
    <name type="scientific">Dreissena polymorpha</name>
    <name type="common">Zebra mussel</name>
    <name type="synonym">Mytilus polymorpha</name>
    <dbReference type="NCBI Taxonomy" id="45954"/>
    <lineage>
        <taxon>Eukaryota</taxon>
        <taxon>Metazoa</taxon>
        <taxon>Spiralia</taxon>
        <taxon>Lophotrochozoa</taxon>
        <taxon>Mollusca</taxon>
        <taxon>Bivalvia</taxon>
        <taxon>Autobranchia</taxon>
        <taxon>Heteroconchia</taxon>
        <taxon>Euheterodonta</taxon>
        <taxon>Imparidentia</taxon>
        <taxon>Neoheterodontei</taxon>
        <taxon>Myida</taxon>
        <taxon>Dreissenoidea</taxon>
        <taxon>Dreissenidae</taxon>
        <taxon>Dreissena</taxon>
    </lineage>
</organism>
<gene>
    <name evidence="1" type="ORF">DPMN_049602</name>
</gene>
<evidence type="ECO:0000313" key="2">
    <source>
        <dbReference type="Proteomes" id="UP000828390"/>
    </source>
</evidence>
<evidence type="ECO:0000313" key="1">
    <source>
        <dbReference type="EMBL" id="KAH3723808.1"/>
    </source>
</evidence>
<dbReference type="AlphaFoldDB" id="A0A9D4HNG3"/>
<name>A0A9D4HNG3_DREPO</name>
<proteinExistence type="predicted"/>
<keyword evidence="2" id="KW-1185">Reference proteome</keyword>
<reference evidence="1" key="2">
    <citation type="submission" date="2020-11" db="EMBL/GenBank/DDBJ databases">
        <authorList>
            <person name="McCartney M.A."/>
            <person name="Auch B."/>
            <person name="Kono T."/>
            <person name="Mallez S."/>
            <person name="Becker A."/>
            <person name="Gohl D.M."/>
            <person name="Silverstein K.A.T."/>
            <person name="Koren S."/>
            <person name="Bechman K.B."/>
            <person name="Herman A."/>
            <person name="Abrahante J.E."/>
            <person name="Garbe J."/>
        </authorList>
    </citation>
    <scope>NUCLEOTIDE SEQUENCE</scope>
    <source>
        <strain evidence="1">Duluth1</strain>
        <tissue evidence="1">Whole animal</tissue>
    </source>
</reference>
<accession>A0A9D4HNG3</accession>
<comment type="caution">
    <text evidence="1">The sequence shown here is derived from an EMBL/GenBank/DDBJ whole genome shotgun (WGS) entry which is preliminary data.</text>
</comment>